<evidence type="ECO:0000256" key="1">
    <source>
        <dbReference type="ARBA" id="ARBA00006347"/>
    </source>
</evidence>
<keyword evidence="2 3" id="KW-0732">Signal</keyword>
<dbReference type="AlphaFoldDB" id="A0A813BI97"/>
<evidence type="ECO:0000313" key="6">
    <source>
        <dbReference type="Proteomes" id="UP000601435"/>
    </source>
</evidence>
<proteinExistence type="inferred from homology"/>
<dbReference type="OrthoDB" id="10373271at2759"/>
<name>A0A813BI97_9DINO</name>
<dbReference type="InterPro" id="IPR051063">
    <property type="entry name" value="PDI"/>
</dbReference>
<dbReference type="GO" id="GO:0006457">
    <property type="term" value="P:protein folding"/>
    <property type="evidence" value="ECO:0007669"/>
    <property type="project" value="TreeGrafter"/>
</dbReference>
<evidence type="ECO:0000256" key="3">
    <source>
        <dbReference type="SAM" id="SignalP"/>
    </source>
</evidence>
<accession>A0A813BI97</accession>
<keyword evidence="6" id="KW-1185">Reference proteome</keyword>
<evidence type="ECO:0000313" key="5">
    <source>
        <dbReference type="EMBL" id="CAE7906079.1"/>
    </source>
</evidence>
<feature type="domain" description="Thioredoxin" evidence="4">
    <location>
        <begin position="4"/>
        <end position="148"/>
    </location>
</feature>
<dbReference type="PROSITE" id="PS51352">
    <property type="entry name" value="THIOREDOXIN_2"/>
    <property type="match status" value="1"/>
</dbReference>
<dbReference type="Pfam" id="PF00085">
    <property type="entry name" value="Thioredoxin"/>
    <property type="match status" value="1"/>
</dbReference>
<gene>
    <name evidence="5" type="primary">SEP2</name>
    <name evidence="5" type="ORF">SNEC2469_LOCUS30656</name>
</gene>
<dbReference type="Proteomes" id="UP000601435">
    <property type="component" value="Unassembled WGS sequence"/>
</dbReference>
<protein>
    <submittedName>
        <fullName evidence="5">SEP2 protein</fullName>
    </submittedName>
</protein>
<dbReference type="Gene3D" id="3.40.30.10">
    <property type="entry name" value="Glutaredoxin"/>
    <property type="match status" value="1"/>
</dbReference>
<dbReference type="GO" id="GO:0003756">
    <property type="term" value="F:protein disulfide isomerase activity"/>
    <property type="evidence" value="ECO:0007669"/>
    <property type="project" value="TreeGrafter"/>
</dbReference>
<reference evidence="5" key="1">
    <citation type="submission" date="2021-02" db="EMBL/GenBank/DDBJ databases">
        <authorList>
            <person name="Dougan E. K."/>
            <person name="Rhodes N."/>
            <person name="Thang M."/>
            <person name="Chan C."/>
        </authorList>
    </citation>
    <scope>NUCLEOTIDE SEQUENCE</scope>
</reference>
<dbReference type="EMBL" id="CAJNJA010072142">
    <property type="protein sequence ID" value="CAE7906079.1"/>
    <property type="molecule type" value="Genomic_DNA"/>
</dbReference>
<dbReference type="SUPFAM" id="SSF52833">
    <property type="entry name" value="Thioredoxin-like"/>
    <property type="match status" value="1"/>
</dbReference>
<dbReference type="PANTHER" id="PTHR45672:SF3">
    <property type="entry name" value="THIOREDOXIN DOMAIN-CONTAINING PROTEIN 5"/>
    <property type="match status" value="1"/>
</dbReference>
<evidence type="ECO:0000259" key="4">
    <source>
        <dbReference type="PROSITE" id="PS51352"/>
    </source>
</evidence>
<comment type="caution">
    <text evidence="5">The sequence shown here is derived from an EMBL/GenBank/DDBJ whole genome shotgun (WGS) entry which is preliminary data.</text>
</comment>
<feature type="chain" id="PRO_5032492985" evidence="3">
    <location>
        <begin position="20"/>
        <end position="225"/>
    </location>
</feature>
<feature type="signal peptide" evidence="3">
    <location>
        <begin position="1"/>
        <end position="19"/>
    </location>
</feature>
<organism evidence="5 6">
    <name type="scientific">Symbiodinium necroappetens</name>
    <dbReference type="NCBI Taxonomy" id="1628268"/>
    <lineage>
        <taxon>Eukaryota</taxon>
        <taxon>Sar</taxon>
        <taxon>Alveolata</taxon>
        <taxon>Dinophyceae</taxon>
        <taxon>Suessiales</taxon>
        <taxon>Symbiodiniaceae</taxon>
        <taxon>Symbiodinium</taxon>
    </lineage>
</organism>
<dbReference type="InterPro" id="IPR036249">
    <property type="entry name" value="Thioredoxin-like_sf"/>
</dbReference>
<dbReference type="InterPro" id="IPR013766">
    <property type="entry name" value="Thioredoxin_domain"/>
</dbReference>
<comment type="similarity">
    <text evidence="1">Belongs to the protein disulfide isomerase family.</text>
</comment>
<dbReference type="PANTHER" id="PTHR45672">
    <property type="entry name" value="PROTEIN DISULFIDE-ISOMERASE C17H9.14C-RELATED"/>
    <property type="match status" value="1"/>
</dbReference>
<evidence type="ECO:0000256" key="2">
    <source>
        <dbReference type="ARBA" id="ARBA00022729"/>
    </source>
</evidence>
<sequence length="225" mass="25837">MGRIKLLEFMPWILAIGQALELQNENFDDAIAAAGKNALVLFCSDFCPWCKNKLNATWTELMADWQGSDKVLVAHIDCGQPAYDLGGLSSPGSVPSVCKKHEIDPVCDKKTGHIPTIKYFDRQQSKWFRYKRDWEADVLEAFIHERLVPKCIVRTHEHCEDKDLAYLDKHTGKSRVSLQAEQKRLEGMKSQGKFTREQLKWLNRRINMIMQLSSQGVAEEEKVEL</sequence>
<dbReference type="GO" id="GO:0005783">
    <property type="term" value="C:endoplasmic reticulum"/>
    <property type="evidence" value="ECO:0007669"/>
    <property type="project" value="TreeGrafter"/>
</dbReference>